<proteinExistence type="predicted"/>
<name>A0ABM7VDX7_9BACT</name>
<sequence length="301" mass="34338">METTLTADLSKTHQLVGELFKWPTSAEEWETYKLSQEQIDQFHELGYVANIQLLTAEQLDFLGSELAEIMDPNHPQHHLFYEFWSNESGDPDKVLFHALGAWRITQGFHDILWNPSFVMKAAQLLGGGVRFWHDQLFCKPAKHGGVVAWHQDYSYWTRTSPMQHLTCWVGIDDATPENGCLQYVERSHEWGLIPKPDLAGEMNGLFEFLTEEQKADFKPVHIPLKRGFCSFHHPLLVHGSEANDSEMSRRAFVLNVFKDGTLSETDEVLLKGVPVIQKGAKMEGQFFPLLTDDLVLEALGE</sequence>
<evidence type="ECO:0008006" key="4">
    <source>
        <dbReference type="Google" id="ProtNLM"/>
    </source>
</evidence>
<dbReference type="PANTHER" id="PTHR20883:SF48">
    <property type="entry name" value="ECTOINE DIOXYGENASE"/>
    <property type="match status" value="1"/>
</dbReference>
<accession>A0ABM7VDX7</accession>
<gene>
    <name evidence="2" type="ORF">PEPS_14340</name>
</gene>
<protein>
    <recommendedName>
        <fullName evidence="4">Phytanoyl-CoA dioxygenase family protein</fullName>
    </recommendedName>
</protein>
<dbReference type="RefSeq" id="WP_338396615.1">
    <property type="nucleotide sequence ID" value="NZ_AP025292.1"/>
</dbReference>
<organism evidence="2 3">
    <name type="scientific">Persicobacter psychrovividus</name>
    <dbReference type="NCBI Taxonomy" id="387638"/>
    <lineage>
        <taxon>Bacteria</taxon>
        <taxon>Pseudomonadati</taxon>
        <taxon>Bacteroidota</taxon>
        <taxon>Cytophagia</taxon>
        <taxon>Cytophagales</taxon>
        <taxon>Persicobacteraceae</taxon>
        <taxon>Persicobacter</taxon>
    </lineage>
</organism>
<dbReference type="EMBL" id="AP025292">
    <property type="protein sequence ID" value="BDC99153.1"/>
    <property type="molecule type" value="Genomic_DNA"/>
</dbReference>
<dbReference type="InterPro" id="IPR008775">
    <property type="entry name" value="Phytyl_CoA_dOase-like"/>
</dbReference>
<dbReference type="SUPFAM" id="SSF51197">
    <property type="entry name" value="Clavaminate synthase-like"/>
    <property type="match status" value="1"/>
</dbReference>
<evidence type="ECO:0000256" key="1">
    <source>
        <dbReference type="ARBA" id="ARBA00001954"/>
    </source>
</evidence>
<evidence type="ECO:0000313" key="2">
    <source>
        <dbReference type="EMBL" id="BDC99153.1"/>
    </source>
</evidence>
<dbReference type="Pfam" id="PF05721">
    <property type="entry name" value="PhyH"/>
    <property type="match status" value="1"/>
</dbReference>
<dbReference type="Proteomes" id="UP001354989">
    <property type="component" value="Chromosome"/>
</dbReference>
<evidence type="ECO:0000313" key="3">
    <source>
        <dbReference type="Proteomes" id="UP001354989"/>
    </source>
</evidence>
<dbReference type="Gene3D" id="2.60.120.620">
    <property type="entry name" value="q2cbj1_9rhob like domain"/>
    <property type="match status" value="1"/>
</dbReference>
<comment type="cofactor">
    <cofactor evidence="1">
        <name>Fe(2+)</name>
        <dbReference type="ChEBI" id="CHEBI:29033"/>
    </cofactor>
</comment>
<reference evidence="2 3" key="1">
    <citation type="submission" date="2021-12" db="EMBL/GenBank/DDBJ databases">
        <title>Genome sequencing of bacteria with rrn-lacking chromosome and rrn-plasmid.</title>
        <authorList>
            <person name="Anda M."/>
            <person name="Iwasaki W."/>
        </authorList>
    </citation>
    <scope>NUCLEOTIDE SEQUENCE [LARGE SCALE GENOMIC DNA]</scope>
    <source>
        <strain evidence="2 3">NBRC 101262</strain>
    </source>
</reference>
<dbReference type="PANTHER" id="PTHR20883">
    <property type="entry name" value="PHYTANOYL-COA DIOXYGENASE DOMAIN CONTAINING 1"/>
    <property type="match status" value="1"/>
</dbReference>
<keyword evidence="3" id="KW-1185">Reference proteome</keyword>